<comment type="caution">
    <text evidence="2">The sequence shown here is derived from an EMBL/GenBank/DDBJ whole genome shotgun (WGS) entry which is preliminary data.</text>
</comment>
<name>A0ABQ8V0H1_9EUKA</name>
<accession>A0ABQ8V0H1</accession>
<dbReference type="SUPFAM" id="SSF52047">
    <property type="entry name" value="RNI-like"/>
    <property type="match status" value="2"/>
</dbReference>
<evidence type="ECO:0000313" key="2">
    <source>
        <dbReference type="EMBL" id="KAJ4462570.1"/>
    </source>
</evidence>
<evidence type="ECO:0000313" key="3">
    <source>
        <dbReference type="Proteomes" id="UP001141327"/>
    </source>
</evidence>
<organism evidence="2 3">
    <name type="scientific">Paratrimastix pyriformis</name>
    <dbReference type="NCBI Taxonomy" id="342808"/>
    <lineage>
        <taxon>Eukaryota</taxon>
        <taxon>Metamonada</taxon>
        <taxon>Preaxostyla</taxon>
        <taxon>Paratrimastigidae</taxon>
        <taxon>Paratrimastix</taxon>
    </lineage>
</organism>
<dbReference type="Gene3D" id="3.80.10.10">
    <property type="entry name" value="Ribonuclease Inhibitor"/>
    <property type="match status" value="2"/>
</dbReference>
<evidence type="ECO:0000256" key="1">
    <source>
        <dbReference type="SAM" id="SignalP"/>
    </source>
</evidence>
<protein>
    <submittedName>
        <fullName evidence="2">Uncharacterized protein</fullName>
    </submittedName>
</protein>
<keyword evidence="1" id="KW-0732">Signal</keyword>
<gene>
    <name evidence="2" type="ORF">PAPYR_547</name>
</gene>
<dbReference type="EMBL" id="JAPMOS010000002">
    <property type="protein sequence ID" value="KAJ4462570.1"/>
    <property type="molecule type" value="Genomic_DNA"/>
</dbReference>
<reference evidence="2" key="1">
    <citation type="journal article" date="2022" name="bioRxiv">
        <title>Genomics of Preaxostyla Flagellates Illuminates Evolutionary Transitions and the Path Towards Mitochondrial Loss.</title>
        <authorList>
            <person name="Novak L.V.F."/>
            <person name="Treitli S.C."/>
            <person name="Pyrih J."/>
            <person name="Halakuc P."/>
            <person name="Pipaliya S.V."/>
            <person name="Vacek V."/>
            <person name="Brzon O."/>
            <person name="Soukal P."/>
            <person name="Eme L."/>
            <person name="Dacks J.B."/>
            <person name="Karnkowska A."/>
            <person name="Elias M."/>
            <person name="Hampl V."/>
        </authorList>
    </citation>
    <scope>NUCLEOTIDE SEQUENCE</scope>
    <source>
        <strain evidence="2">RCP-MX</strain>
    </source>
</reference>
<keyword evidence="3" id="KW-1185">Reference proteome</keyword>
<dbReference type="PANTHER" id="PTHR13318">
    <property type="entry name" value="PARTNER OF PAIRED, ISOFORM B-RELATED"/>
    <property type="match status" value="1"/>
</dbReference>
<feature type="signal peptide" evidence="1">
    <location>
        <begin position="1"/>
        <end position="25"/>
    </location>
</feature>
<feature type="chain" id="PRO_5045436502" evidence="1">
    <location>
        <begin position="26"/>
        <end position="755"/>
    </location>
</feature>
<dbReference type="InterPro" id="IPR032675">
    <property type="entry name" value="LRR_dom_sf"/>
</dbReference>
<sequence length="755" mass="82104">MQACVYPCSVLPVLIILSTVFHAHAIANAQTPPAEEMINGDLYWFRLPPELRRAIVEASSCPLHAYIQLLGLSHAIRTMIRGALHELSLPEPDPALADITPTITADALAALVGPCKSLRKLYFPEQWWDFDAVKQPGWVDEAFGGHSQLAVLALSSSLPKPDIEHILSHLPGLVELTVSLRLIMNTDLLTVLARSCPSLQVLRCSVSEPSPPDFTVLAPLSDAIKELNFTALAPLSGLPNELDLKALETTKVGLALLVHNLSAVTRLRLPRCPHAALEPLVTHLTSLELTHVLSEEDIPGPGLCRLESLSLDIARNPTDLVLTPIARLLAANRATLHSLSLRLLNAETPSLVAALRALPHLARLNLVVFDASCTLSALLSPDLVDRLERLDLDLACTVEPDPVRIVSSRLQRLRICLFMDPDSGLALDCPALVELDLSAMKNCWLTSLECPRLRTIKVLVESLGSVAPMPDLEEAVFSGRTLIEDPAWLLIGSPRLRVLSSVRLTQPDLLARLCACGSPIRLNDLRLDVTRLPNPLALRLPQLEQLDLHIEQDGRPSGGLPLQPLDLQVEAPGLLNFDLTITDKSLPSARVRLHNCPSLVRLALKSHTTLALQVDEDWAGTPAMQPRSLAVKGEHGLGTASLLDLLTRHGAQLRILAAPKLPAVRSEDWPQLVEALSALPRLTSLTLNVSKAPSPLSLACPQLRTLNMEKMPDEAKVVLACPLLEWLTGIRAQSRQVKFALPAPNLRLWGSALAS</sequence>
<proteinExistence type="predicted"/>
<dbReference type="Proteomes" id="UP001141327">
    <property type="component" value="Unassembled WGS sequence"/>
</dbReference>